<dbReference type="InterPro" id="IPR001584">
    <property type="entry name" value="Integrase_cat-core"/>
</dbReference>
<keyword evidence="1" id="KW-0808">Transferase</keyword>
<keyword evidence="5" id="KW-0378">Hydrolase</keyword>
<evidence type="ECO:0000256" key="7">
    <source>
        <dbReference type="ARBA" id="ARBA00039658"/>
    </source>
</evidence>
<organism evidence="9 10">
    <name type="scientific">Cyprinus carpio</name>
    <name type="common">Common carp</name>
    <dbReference type="NCBI Taxonomy" id="7962"/>
    <lineage>
        <taxon>Eukaryota</taxon>
        <taxon>Metazoa</taxon>
        <taxon>Chordata</taxon>
        <taxon>Craniata</taxon>
        <taxon>Vertebrata</taxon>
        <taxon>Euteleostomi</taxon>
        <taxon>Actinopterygii</taxon>
        <taxon>Neopterygii</taxon>
        <taxon>Teleostei</taxon>
        <taxon>Ostariophysi</taxon>
        <taxon>Cypriniformes</taxon>
        <taxon>Cyprinidae</taxon>
        <taxon>Cyprininae</taxon>
        <taxon>Cyprinus</taxon>
    </lineage>
</organism>
<keyword evidence="3" id="KW-0540">Nuclease</keyword>
<dbReference type="InterPro" id="IPR043502">
    <property type="entry name" value="DNA/RNA_pol_sf"/>
</dbReference>
<name>A0A8C2FIK4_CYPCA</name>
<keyword evidence="6" id="KW-0695">RNA-directed DNA polymerase</keyword>
<evidence type="ECO:0000256" key="6">
    <source>
        <dbReference type="ARBA" id="ARBA00022918"/>
    </source>
</evidence>
<proteinExistence type="predicted"/>
<keyword evidence="2" id="KW-0548">Nucleotidyltransferase</keyword>
<dbReference type="AlphaFoldDB" id="A0A8C2FIK4"/>
<dbReference type="GO" id="GO:0016787">
    <property type="term" value="F:hydrolase activity"/>
    <property type="evidence" value="ECO:0007669"/>
    <property type="project" value="UniProtKB-KW"/>
</dbReference>
<dbReference type="InterPro" id="IPR041373">
    <property type="entry name" value="RT_RNaseH"/>
</dbReference>
<dbReference type="FunFam" id="1.10.340.70:FF:000001">
    <property type="entry name" value="Retrovirus-related Pol polyprotein from transposon gypsy-like Protein"/>
    <property type="match status" value="1"/>
</dbReference>
<sequence>MENYSSMKLELLALKWAMAEKFKDYLLGHQCTVYTDNNPLSYLNSAKLGATEQRWVSQLAIFDFEIKYRPGRVNGNADSLSRQYSSCVPTQSFGTSLPKTLRTVDIRQEVEGELVGAEQHAIAAFPSRSKEELRQMQLDDPTLRGFLAFFSRNKYPSKVERQLMSKSGLELLRQWGRLFVKEGLLYRRLQLPDGGEEVDQLVLPEVLWNEVFRQLHNGHGHQGRERTYELIRRRCYWPSMSAYVQEHCQNCRQCTISKSSYPVARAPMGHLLASKPNQILAVDFTSLEPSSDGRESVLIMTDVFSKYTLAVPTRDQRATTVANVLVQEWFYKLGVPARLHSDQGRNFESAVIAQLCHLYGIQKTHTTPYHPQGNGQCERFNRTLHDLLRSLPPEQKRSWTQHLAHVVFTYNTTCHHTTGESPHFLMFGQTPRLPVDFLLAGVEDPGGGSVEDWVARHQKGLRVTYGRVKARLEAAAEHRKNLYDQTVRGQPLIEGQLVHLRECGVRGRNKIQNHWSTALYKIVRAPREGGQVYSISSLDEPLRVKHVHRSLLKLAPETVQQAYHMDLGLQGQDFQEGLWDGDSVIVLIEPSPPIPVNDTSVEIVPNVTSECTLPLVSVLNSPSSEASIVGAQGVRRSTRITAGKHSNRYHLPRTLIGDVSASVSLPAENSLLEPGGDCHFRPWL</sequence>
<dbReference type="GO" id="GO:0015074">
    <property type="term" value="P:DNA integration"/>
    <property type="evidence" value="ECO:0007669"/>
    <property type="project" value="InterPro"/>
</dbReference>
<dbReference type="Gene3D" id="3.30.420.10">
    <property type="entry name" value="Ribonuclease H-like superfamily/Ribonuclease H"/>
    <property type="match status" value="1"/>
</dbReference>
<evidence type="ECO:0000256" key="2">
    <source>
        <dbReference type="ARBA" id="ARBA00022695"/>
    </source>
</evidence>
<dbReference type="FunFam" id="3.30.420.10:FF:000032">
    <property type="entry name" value="Retrovirus-related Pol polyprotein from transposon 297-like Protein"/>
    <property type="match status" value="1"/>
</dbReference>
<dbReference type="Gene3D" id="1.10.340.70">
    <property type="match status" value="1"/>
</dbReference>
<evidence type="ECO:0000256" key="5">
    <source>
        <dbReference type="ARBA" id="ARBA00022801"/>
    </source>
</evidence>
<dbReference type="GO" id="GO:0003964">
    <property type="term" value="F:RNA-directed DNA polymerase activity"/>
    <property type="evidence" value="ECO:0007669"/>
    <property type="project" value="UniProtKB-KW"/>
</dbReference>
<dbReference type="PANTHER" id="PTHR37984">
    <property type="entry name" value="PROTEIN CBG26694"/>
    <property type="match status" value="1"/>
</dbReference>
<dbReference type="Pfam" id="PF17917">
    <property type="entry name" value="RT_RNaseH"/>
    <property type="match status" value="1"/>
</dbReference>
<accession>A0A8C2FIK4</accession>
<feature type="domain" description="Integrase catalytic" evidence="8">
    <location>
        <begin position="272"/>
        <end position="430"/>
    </location>
</feature>
<reference evidence="9" key="1">
    <citation type="submission" date="2025-08" db="UniProtKB">
        <authorList>
            <consortium name="Ensembl"/>
        </authorList>
    </citation>
    <scope>IDENTIFICATION</scope>
</reference>
<dbReference type="InterPro" id="IPR012337">
    <property type="entry name" value="RNaseH-like_sf"/>
</dbReference>
<evidence type="ECO:0000256" key="4">
    <source>
        <dbReference type="ARBA" id="ARBA00022759"/>
    </source>
</evidence>
<dbReference type="SUPFAM" id="SSF53098">
    <property type="entry name" value="Ribonuclease H-like"/>
    <property type="match status" value="1"/>
</dbReference>
<dbReference type="InterPro" id="IPR050951">
    <property type="entry name" value="Retrovirus_Pol_polyprotein"/>
</dbReference>
<dbReference type="CDD" id="cd09274">
    <property type="entry name" value="RNase_HI_RT_Ty3"/>
    <property type="match status" value="1"/>
</dbReference>
<protein>
    <recommendedName>
        <fullName evidence="7">Gypsy retrotransposon integrase-like protein 1</fullName>
    </recommendedName>
</protein>
<evidence type="ECO:0000256" key="3">
    <source>
        <dbReference type="ARBA" id="ARBA00022722"/>
    </source>
</evidence>
<dbReference type="InterPro" id="IPR036397">
    <property type="entry name" value="RNaseH_sf"/>
</dbReference>
<dbReference type="Pfam" id="PF17921">
    <property type="entry name" value="Integrase_H2C2"/>
    <property type="match status" value="1"/>
</dbReference>
<dbReference type="Ensembl" id="ENSCCRT00020061712.1">
    <property type="protein sequence ID" value="ENSCCRP00020055991.1"/>
    <property type="gene ID" value="ENSCCRG00020026430.1"/>
</dbReference>
<dbReference type="PROSITE" id="PS50994">
    <property type="entry name" value="INTEGRASE"/>
    <property type="match status" value="1"/>
</dbReference>
<dbReference type="GO" id="GO:0003676">
    <property type="term" value="F:nucleic acid binding"/>
    <property type="evidence" value="ECO:0007669"/>
    <property type="project" value="InterPro"/>
</dbReference>
<dbReference type="GO" id="GO:0004519">
    <property type="term" value="F:endonuclease activity"/>
    <property type="evidence" value="ECO:0007669"/>
    <property type="project" value="UniProtKB-KW"/>
</dbReference>
<dbReference type="Proteomes" id="UP000694701">
    <property type="component" value="Unplaced"/>
</dbReference>
<dbReference type="InterPro" id="IPR041588">
    <property type="entry name" value="Integrase_H2C2"/>
</dbReference>
<dbReference type="SUPFAM" id="SSF56672">
    <property type="entry name" value="DNA/RNA polymerases"/>
    <property type="match status" value="1"/>
</dbReference>
<evidence type="ECO:0000313" key="10">
    <source>
        <dbReference type="Proteomes" id="UP000694701"/>
    </source>
</evidence>
<dbReference type="PANTHER" id="PTHR37984:SF15">
    <property type="entry name" value="INTEGRASE CATALYTIC DOMAIN-CONTAINING PROTEIN"/>
    <property type="match status" value="1"/>
</dbReference>
<evidence type="ECO:0000259" key="8">
    <source>
        <dbReference type="PROSITE" id="PS50994"/>
    </source>
</evidence>
<evidence type="ECO:0000256" key="1">
    <source>
        <dbReference type="ARBA" id="ARBA00022679"/>
    </source>
</evidence>
<keyword evidence="4" id="KW-0255">Endonuclease</keyword>
<dbReference type="Pfam" id="PF00665">
    <property type="entry name" value="rve"/>
    <property type="match status" value="1"/>
</dbReference>
<evidence type="ECO:0000313" key="9">
    <source>
        <dbReference type="Ensembl" id="ENSCCRP00020055991.1"/>
    </source>
</evidence>